<evidence type="ECO:0008006" key="5">
    <source>
        <dbReference type="Google" id="ProtNLM"/>
    </source>
</evidence>
<dbReference type="PATRIC" id="fig|584657.3.peg.1178"/>
<proteinExistence type="predicted"/>
<keyword evidence="4" id="KW-1185">Reference proteome</keyword>
<sequence length="73" mass="8016">MSDRVLSVAQAAGEAAHELPMPDIAFFFVAFGLFLVALGITWSFRNTAYKLQAPRGSQTDVHHEAIEPPQAHH</sequence>
<dbReference type="EMBL" id="AWQS01000030">
    <property type="protein sequence ID" value="EWT06842.1"/>
    <property type="molecule type" value="Genomic_DNA"/>
</dbReference>
<dbReference type="Proteomes" id="UP000019494">
    <property type="component" value="Unassembled WGS sequence"/>
</dbReference>
<feature type="transmembrane region" description="Helical" evidence="2">
    <location>
        <begin position="24"/>
        <end position="44"/>
    </location>
</feature>
<keyword evidence="2" id="KW-0472">Membrane</keyword>
<accession>W9GP24</accession>
<organism evidence="3 4">
    <name type="scientific">Intrasporangium chromatireducens Q5-1</name>
    <dbReference type="NCBI Taxonomy" id="584657"/>
    <lineage>
        <taxon>Bacteria</taxon>
        <taxon>Bacillati</taxon>
        <taxon>Actinomycetota</taxon>
        <taxon>Actinomycetes</taxon>
        <taxon>Micrococcales</taxon>
        <taxon>Intrasporangiaceae</taxon>
        <taxon>Intrasporangium</taxon>
    </lineage>
</organism>
<protein>
    <recommendedName>
        <fullName evidence="5">4-hydroxybenzoate polyprenyltransferase</fullName>
    </recommendedName>
</protein>
<evidence type="ECO:0000313" key="3">
    <source>
        <dbReference type="EMBL" id="EWT06842.1"/>
    </source>
</evidence>
<dbReference type="RefSeq" id="WP_155892830.1">
    <property type="nucleotide sequence ID" value="NZ_AWQS01000030.1"/>
</dbReference>
<dbReference type="AlphaFoldDB" id="W9GP24"/>
<name>W9GP24_9MICO</name>
<reference evidence="4" key="1">
    <citation type="submission" date="2013-08" db="EMBL/GenBank/DDBJ databases">
        <title>Intrasporangium oryzae NRRL B-24470.</title>
        <authorList>
            <person name="Liu H."/>
            <person name="Wang G."/>
        </authorList>
    </citation>
    <scope>NUCLEOTIDE SEQUENCE [LARGE SCALE GENOMIC DNA]</scope>
    <source>
        <strain evidence="4">Q5-1</strain>
    </source>
</reference>
<keyword evidence="2" id="KW-1133">Transmembrane helix</keyword>
<comment type="caution">
    <text evidence="3">The sequence shown here is derived from an EMBL/GenBank/DDBJ whole genome shotgun (WGS) entry which is preliminary data.</text>
</comment>
<dbReference type="OrthoDB" id="5149025at2"/>
<keyword evidence="2" id="KW-0812">Transmembrane</keyword>
<gene>
    <name evidence="3" type="ORF">N864_16085</name>
</gene>
<evidence type="ECO:0000256" key="2">
    <source>
        <dbReference type="SAM" id="Phobius"/>
    </source>
</evidence>
<evidence type="ECO:0000256" key="1">
    <source>
        <dbReference type="SAM" id="MobiDB-lite"/>
    </source>
</evidence>
<feature type="region of interest" description="Disordered" evidence="1">
    <location>
        <begin position="54"/>
        <end position="73"/>
    </location>
</feature>
<evidence type="ECO:0000313" key="4">
    <source>
        <dbReference type="Proteomes" id="UP000019494"/>
    </source>
</evidence>